<feature type="domain" description="C3H1-type" evidence="5">
    <location>
        <begin position="168"/>
        <end position="205"/>
    </location>
</feature>
<sequence length="681" mass="76550">MPPKKADVSKKAVEKQKQRVIEDKTFGLKNKKGAKQQKFIQQVQKQVTHGNKSAKELDRLGQEKLARKEDKLREKAELNELFKPVAELQKCAKGVNPKSVLCAFFKQGQCLKGDKCKFSHDLTVERKAEKRGIYADEDHVEESMDDWDIAKLEEVVSKKHDAANKGLPPSTIVCKYFLEAVENMKYGWFWECPNGKACHYRHALPPGFVLKREQKKMEEQKETISLDDLIERERAEKIELGRTAKLKREADFKLGRTAGISGREVFEFNPNLVKEGVDEEVGEGDVVFSGVREQDENEYNGPMREIDLNTFLLIEEPDEVGDPQAAAAGCAGVGIVLSHRAEVSLLDWIPVDSRLCEVHLATSVKESHKREANRCIFVVSAYSPVVCKSDAVVRSFYDTLNALLRRGGEVEILGACAAPGPSNGICNQIATIFEISRNMYIRNAPPIRLLKIRRQSTTGFAPLGAHQAPGRVRVYGELSKNFRTPRGVRQGCPLSLLLVNFVIDEIMRRTLEGLRNAGVQITCEENLVYLKYADDIVPQVFLDELTKVIPSFGMHFAPTKCKVMLVDVQSLNAPLKIQGEVLEVVERFTYLGGRIGSDSTVTDEVNARICKARVTFANLRPWAVLCMAAELKRLQFFDNRCLRTIARVGCCRHDLAVDEDLFAQSDLEDLENELEDLAVEP</sequence>
<proteinExistence type="predicted"/>
<feature type="zinc finger region" description="C3H1-type" evidence="4">
    <location>
        <begin position="96"/>
        <end position="123"/>
    </location>
</feature>
<evidence type="ECO:0000313" key="7">
    <source>
        <dbReference type="Proteomes" id="UP000054324"/>
    </source>
</evidence>
<protein>
    <recommendedName>
        <fullName evidence="5">C3H1-type domain-containing protein</fullName>
    </recommendedName>
</protein>
<evidence type="ECO:0000256" key="4">
    <source>
        <dbReference type="PROSITE-ProRule" id="PRU00723"/>
    </source>
</evidence>
<dbReference type="RefSeq" id="XP_009168224.1">
    <property type="nucleotide sequence ID" value="XM_009169960.1"/>
</dbReference>
<dbReference type="GeneID" id="20319231"/>
<dbReference type="PANTHER" id="PTHR12681">
    <property type="entry name" value="ZINC FINGER-CONTAINING PROTEIN P48ZNF"/>
    <property type="match status" value="1"/>
</dbReference>
<organism evidence="6 7">
    <name type="scientific">Opisthorchis viverrini</name>
    <name type="common">Southeast Asian liver fluke</name>
    <dbReference type="NCBI Taxonomy" id="6198"/>
    <lineage>
        <taxon>Eukaryota</taxon>
        <taxon>Metazoa</taxon>
        <taxon>Spiralia</taxon>
        <taxon>Lophotrochozoa</taxon>
        <taxon>Platyhelminthes</taxon>
        <taxon>Trematoda</taxon>
        <taxon>Digenea</taxon>
        <taxon>Opisthorchiida</taxon>
        <taxon>Opisthorchiata</taxon>
        <taxon>Opisthorchiidae</taxon>
        <taxon>Opisthorchis</taxon>
    </lineage>
</organism>
<dbReference type="KEGG" id="ovi:T265_05049"/>
<evidence type="ECO:0000256" key="2">
    <source>
        <dbReference type="ARBA" id="ARBA00022771"/>
    </source>
</evidence>
<dbReference type="InterPro" id="IPR036855">
    <property type="entry name" value="Znf_CCCH_sf"/>
</dbReference>
<evidence type="ECO:0000256" key="1">
    <source>
        <dbReference type="ARBA" id="ARBA00022723"/>
    </source>
</evidence>
<dbReference type="GO" id="GO:0008270">
    <property type="term" value="F:zinc ion binding"/>
    <property type="evidence" value="ECO:0007669"/>
    <property type="project" value="UniProtKB-KW"/>
</dbReference>
<dbReference type="CTD" id="20319231"/>
<dbReference type="AlphaFoldDB" id="A0A074ZXC2"/>
<dbReference type="PANTHER" id="PTHR12681:SF0">
    <property type="entry name" value="ZINC FINGER CCCH DOMAIN-CONTAINING PROTEIN 15"/>
    <property type="match status" value="1"/>
</dbReference>
<dbReference type="PROSITE" id="PS50103">
    <property type="entry name" value="ZF_C3H1"/>
    <property type="match status" value="2"/>
</dbReference>
<dbReference type="GO" id="GO:0002181">
    <property type="term" value="P:cytoplasmic translation"/>
    <property type="evidence" value="ECO:0007669"/>
    <property type="project" value="TreeGrafter"/>
</dbReference>
<gene>
    <name evidence="6" type="ORF">T265_05049</name>
</gene>
<accession>A0A074ZXC2</accession>
<dbReference type="SUPFAM" id="SSF90229">
    <property type="entry name" value="CCCH zinc finger"/>
    <property type="match status" value="1"/>
</dbReference>
<dbReference type="Pfam" id="PF00642">
    <property type="entry name" value="zf-CCCH"/>
    <property type="match status" value="1"/>
</dbReference>
<name>A0A074ZXC2_OPIVI</name>
<dbReference type="GO" id="GO:0003729">
    <property type="term" value="F:mRNA binding"/>
    <property type="evidence" value="ECO:0007669"/>
    <property type="project" value="TreeGrafter"/>
</dbReference>
<reference evidence="6 7" key="1">
    <citation type="submission" date="2013-11" db="EMBL/GenBank/DDBJ databases">
        <title>Opisthorchis viverrini - life in the bile duct.</title>
        <authorList>
            <person name="Young N.D."/>
            <person name="Nagarajan N."/>
            <person name="Lin S.J."/>
            <person name="Korhonen P.K."/>
            <person name="Jex A.R."/>
            <person name="Hall R.S."/>
            <person name="Safavi-Hemami H."/>
            <person name="Kaewkong W."/>
            <person name="Bertrand D."/>
            <person name="Gao S."/>
            <person name="Seet Q."/>
            <person name="Wongkham S."/>
            <person name="Teh B.T."/>
            <person name="Wongkham C."/>
            <person name="Intapan P.M."/>
            <person name="Maleewong W."/>
            <person name="Yang X."/>
            <person name="Hu M."/>
            <person name="Wang Z."/>
            <person name="Hofmann A."/>
            <person name="Sternberg P.W."/>
            <person name="Tan P."/>
            <person name="Wang J."/>
            <person name="Gasser R.B."/>
        </authorList>
    </citation>
    <scope>NUCLEOTIDE SEQUENCE [LARGE SCALE GENOMIC DNA]</scope>
</reference>
<keyword evidence="3 4" id="KW-0862">Zinc</keyword>
<feature type="zinc finger region" description="C3H1-type" evidence="4">
    <location>
        <begin position="168"/>
        <end position="205"/>
    </location>
</feature>
<dbReference type="InterPro" id="IPR000571">
    <property type="entry name" value="Znf_CCCH"/>
</dbReference>
<dbReference type="OrthoDB" id="278280at2759"/>
<dbReference type="GO" id="GO:0005829">
    <property type="term" value="C:cytosol"/>
    <property type="evidence" value="ECO:0007669"/>
    <property type="project" value="TreeGrafter"/>
</dbReference>
<evidence type="ECO:0000256" key="3">
    <source>
        <dbReference type="ARBA" id="ARBA00022833"/>
    </source>
</evidence>
<evidence type="ECO:0000259" key="5">
    <source>
        <dbReference type="PROSITE" id="PS50103"/>
    </source>
</evidence>
<keyword evidence="2 4" id="KW-0863">Zinc-finger</keyword>
<evidence type="ECO:0000313" key="6">
    <source>
        <dbReference type="EMBL" id="KER28000.1"/>
    </source>
</evidence>
<keyword evidence="7" id="KW-1185">Reference proteome</keyword>
<dbReference type="EMBL" id="KL596709">
    <property type="protein sequence ID" value="KER28000.1"/>
    <property type="molecule type" value="Genomic_DNA"/>
</dbReference>
<feature type="domain" description="C3H1-type" evidence="5">
    <location>
        <begin position="96"/>
        <end position="123"/>
    </location>
</feature>
<keyword evidence="1 4" id="KW-0479">Metal-binding</keyword>
<dbReference type="Gene3D" id="4.10.1000.10">
    <property type="entry name" value="Zinc finger, CCCH-type"/>
    <property type="match status" value="1"/>
</dbReference>
<dbReference type="STRING" id="6198.A0A074ZXC2"/>
<dbReference type="SMART" id="SM00356">
    <property type="entry name" value="ZnF_C3H1"/>
    <property type="match status" value="2"/>
</dbReference>
<dbReference type="Proteomes" id="UP000054324">
    <property type="component" value="Unassembled WGS sequence"/>
</dbReference>